<protein>
    <submittedName>
        <fullName evidence="2">Uncharacterized protein</fullName>
    </submittedName>
</protein>
<organism evidence="2 3">
    <name type="scientific">Linum trigynum</name>
    <dbReference type="NCBI Taxonomy" id="586398"/>
    <lineage>
        <taxon>Eukaryota</taxon>
        <taxon>Viridiplantae</taxon>
        <taxon>Streptophyta</taxon>
        <taxon>Embryophyta</taxon>
        <taxon>Tracheophyta</taxon>
        <taxon>Spermatophyta</taxon>
        <taxon>Magnoliopsida</taxon>
        <taxon>eudicotyledons</taxon>
        <taxon>Gunneridae</taxon>
        <taxon>Pentapetalae</taxon>
        <taxon>rosids</taxon>
        <taxon>fabids</taxon>
        <taxon>Malpighiales</taxon>
        <taxon>Linaceae</taxon>
        <taxon>Linum</taxon>
    </lineage>
</organism>
<name>A0AAV2CHV8_9ROSI</name>
<feature type="region of interest" description="Disordered" evidence="1">
    <location>
        <begin position="35"/>
        <end position="110"/>
    </location>
</feature>
<sequence length="131" mass="14330">MARKLAQVSESIRGEMRREMQELRDIMRRELQELAWNGGEKFGPDGSNREKPGNQRTIDQIPPEEKLKGMTGETDSAKGGSHGRTPSVPPPHRSSAAKGQTGPHGPDEAIVLSGMAWGNLAFRDDEGKRVG</sequence>
<accession>A0AAV2CHV8</accession>
<evidence type="ECO:0000256" key="1">
    <source>
        <dbReference type="SAM" id="MobiDB-lite"/>
    </source>
</evidence>
<evidence type="ECO:0000313" key="2">
    <source>
        <dbReference type="EMBL" id="CAL1355325.1"/>
    </source>
</evidence>
<reference evidence="2 3" key="1">
    <citation type="submission" date="2024-04" db="EMBL/GenBank/DDBJ databases">
        <authorList>
            <person name="Fracassetti M."/>
        </authorList>
    </citation>
    <scope>NUCLEOTIDE SEQUENCE [LARGE SCALE GENOMIC DNA]</scope>
</reference>
<gene>
    <name evidence="2" type="ORF">LTRI10_LOCUS3094</name>
</gene>
<dbReference type="EMBL" id="OZ034813">
    <property type="protein sequence ID" value="CAL1355325.1"/>
    <property type="molecule type" value="Genomic_DNA"/>
</dbReference>
<dbReference type="Proteomes" id="UP001497516">
    <property type="component" value="Chromosome 1"/>
</dbReference>
<dbReference type="AlphaFoldDB" id="A0AAV2CHV8"/>
<evidence type="ECO:0000313" key="3">
    <source>
        <dbReference type="Proteomes" id="UP001497516"/>
    </source>
</evidence>
<proteinExistence type="predicted"/>
<keyword evidence="3" id="KW-1185">Reference proteome</keyword>